<reference evidence="2 3" key="1">
    <citation type="submission" date="2019-08" db="EMBL/GenBank/DDBJ databases">
        <authorList>
            <person name="Liang Q."/>
        </authorList>
    </citation>
    <scope>NUCLEOTIDE SEQUENCE [LARGE SCALE GENOMIC DNA]</scope>
    <source>
        <strain evidence="2 3">V1718</strain>
    </source>
</reference>
<dbReference type="SUPFAM" id="SSF56935">
    <property type="entry name" value="Porins"/>
    <property type="match status" value="1"/>
</dbReference>
<keyword evidence="1" id="KW-0732">Signal</keyword>
<dbReference type="KEGG" id="bbae:FRD01_11040"/>
<evidence type="ECO:0008006" key="4">
    <source>
        <dbReference type="Google" id="ProtNLM"/>
    </source>
</evidence>
<gene>
    <name evidence="2" type="ORF">FRD01_11040</name>
</gene>
<proteinExistence type="predicted"/>
<dbReference type="EMBL" id="CP042467">
    <property type="protein sequence ID" value="QED27758.1"/>
    <property type="molecule type" value="Genomic_DNA"/>
</dbReference>
<dbReference type="Proteomes" id="UP000321595">
    <property type="component" value="Chromosome"/>
</dbReference>
<evidence type="ECO:0000313" key="2">
    <source>
        <dbReference type="EMBL" id="QED27758.1"/>
    </source>
</evidence>
<feature type="signal peptide" evidence="1">
    <location>
        <begin position="1"/>
        <end position="21"/>
    </location>
</feature>
<dbReference type="Gene3D" id="2.40.160.60">
    <property type="entry name" value="Outer membrane protein transport protein (OMPP1/FadL/TodX)"/>
    <property type="match status" value="1"/>
</dbReference>
<dbReference type="OrthoDB" id="5525309at2"/>
<feature type="chain" id="PRO_5022898702" description="PorV/PorQ family protein" evidence="1">
    <location>
        <begin position="22"/>
        <end position="283"/>
    </location>
</feature>
<dbReference type="AlphaFoldDB" id="A0A5B8XSA9"/>
<name>A0A5B8XSA9_9DELT</name>
<accession>A0A5B8XSA9</accession>
<keyword evidence="3" id="KW-1185">Reference proteome</keyword>
<sequence length="283" mass="29749">MHSTRILIVLAILSWANLASAQEFTDGVRSGGMGDAFTAVAEGTSGIYHNPAGIARATLYAIDGTFEYNPTGSVLNASVSDSRTNPNLAAGVGYSYHIGRDAADGIDGHDIRLALAVPVVPDRVAIGVGGRYLIVKDNDVELMNGFTLDAGAIFKVTEGFHLGVVGKNLVDQCDKIECAPIAPLTIAGGASFATNFGLVLAGDVGFDLTTTDDTAIEFAFGAEYLAVMVPLRVGFERKDAVDTSMLTFGAGWRSKAAGFDVGYQLDLANTERMIFMGSFAIYL</sequence>
<evidence type="ECO:0000256" key="1">
    <source>
        <dbReference type="SAM" id="SignalP"/>
    </source>
</evidence>
<evidence type="ECO:0000313" key="3">
    <source>
        <dbReference type="Proteomes" id="UP000321595"/>
    </source>
</evidence>
<dbReference type="RefSeq" id="WP_146959578.1">
    <property type="nucleotide sequence ID" value="NZ_CP042467.1"/>
</dbReference>
<organism evidence="2 3">
    <name type="scientific">Microvenator marinus</name>
    <dbReference type="NCBI Taxonomy" id="2600177"/>
    <lineage>
        <taxon>Bacteria</taxon>
        <taxon>Deltaproteobacteria</taxon>
        <taxon>Bradymonadales</taxon>
        <taxon>Microvenatoraceae</taxon>
        <taxon>Microvenator</taxon>
    </lineage>
</organism>
<protein>
    <recommendedName>
        <fullName evidence="4">PorV/PorQ family protein</fullName>
    </recommendedName>
</protein>